<name>A0ABY5RHT1_HALLR</name>
<dbReference type="GeneID" id="74530560"/>
<keyword evidence="2" id="KW-1185">Reference proteome</keyword>
<organism evidence="1 2">
    <name type="scientific">Haloferax larsenii</name>
    <dbReference type="NCBI Taxonomy" id="302484"/>
    <lineage>
        <taxon>Archaea</taxon>
        <taxon>Methanobacteriati</taxon>
        <taxon>Methanobacteriota</taxon>
        <taxon>Stenosarchaea group</taxon>
        <taxon>Halobacteria</taxon>
        <taxon>Halobacteriales</taxon>
        <taxon>Haloferacaceae</taxon>
        <taxon>Haloferax</taxon>
    </lineage>
</organism>
<protein>
    <submittedName>
        <fullName evidence="1">Uncharacterized protein</fullName>
    </submittedName>
</protein>
<dbReference type="RefSeq" id="WP_258303427.1">
    <property type="nucleotide sequence ID" value="NZ_CP078064.1"/>
</dbReference>
<evidence type="ECO:0000313" key="1">
    <source>
        <dbReference type="EMBL" id="UVE51941.1"/>
    </source>
</evidence>
<reference evidence="1" key="1">
    <citation type="submission" date="2021-07" db="EMBL/GenBank/DDBJ databases">
        <title>Studies on halocins as antimicrobial molecules from haloarchaea.</title>
        <authorList>
            <person name="Kumar S."/>
            <person name="Khare S.K."/>
        </authorList>
    </citation>
    <scope>NUCLEOTIDE SEQUENCE</scope>
    <source>
        <strain evidence="1">NCIM 5678</strain>
        <plasmid evidence="1">pHl5678-1</plasmid>
    </source>
</reference>
<sequence>MNHRFIDAPGLRLGVGQTVVTGFFGPDGAPNLIYATANEQTIEYYGTSYAIMENSELTGRTLNIRVKG</sequence>
<geneLocation type="plasmid" evidence="1 2">
    <name>pHl5678-1</name>
</geneLocation>
<dbReference type="Proteomes" id="UP001058330">
    <property type="component" value="Plasmid pHl5678-1"/>
</dbReference>
<evidence type="ECO:0000313" key="2">
    <source>
        <dbReference type="Proteomes" id="UP001058330"/>
    </source>
</evidence>
<accession>A0ABY5RHT1</accession>
<gene>
    <name evidence="1" type="ORF">KU306_16570</name>
</gene>
<dbReference type="EMBL" id="CP078064">
    <property type="protein sequence ID" value="UVE51941.1"/>
    <property type="molecule type" value="Genomic_DNA"/>
</dbReference>
<keyword evidence="1" id="KW-0614">Plasmid</keyword>
<proteinExistence type="predicted"/>